<dbReference type="InterPro" id="IPR036388">
    <property type="entry name" value="WH-like_DNA-bd_sf"/>
</dbReference>
<evidence type="ECO:0000313" key="3">
    <source>
        <dbReference type="Proteomes" id="UP000051378"/>
    </source>
</evidence>
<dbReference type="EMBL" id="AYZL01000010">
    <property type="protein sequence ID" value="KRN04532.1"/>
    <property type="molecule type" value="Genomic_DNA"/>
</dbReference>
<keyword evidence="3" id="KW-1185">Reference proteome</keyword>
<dbReference type="Pfam" id="PF03217">
    <property type="entry name" value="SlpA"/>
    <property type="match status" value="1"/>
</dbReference>
<protein>
    <recommendedName>
        <fullName evidence="1">S-layer protein C-terminal domain-containing protein</fullName>
    </recommendedName>
</protein>
<name>A0A0R2DWG4_9LACO</name>
<gene>
    <name evidence="2" type="ORF">FC86_GL000209</name>
</gene>
<dbReference type="STRING" id="1423744.FC86_GL000209"/>
<evidence type="ECO:0000259" key="1">
    <source>
        <dbReference type="Pfam" id="PF03217"/>
    </source>
</evidence>
<dbReference type="PATRIC" id="fig|1423744.4.peg.213"/>
<dbReference type="OrthoDB" id="2288219at2"/>
<accession>A0A0R2DWG4</accession>
<sequence>MAVATAAIGLSFTQIGSDTQAREIFDKTATANYVKGFGVSTWQLDSNHHFQPTGHYLPTDSAWKIIDIESEKVGDIEKLWYKVGNNEYVDSNYFDLGNETAKQEMDGIVQVKADAAESGNFKRGTTWKVFARQIGDNQSYYNVGNNTWIGSSSVELISENSRKQKTVQTLEPLPESRIDDEVDYRFFLKKVNENKDNPNFIQQSRQSVIDQTKGYESFIARILDASQIDFSKIALRSAKTMQHAQAPKNEIKETLTNMKFTDSEINYALSHLD</sequence>
<dbReference type="Gene3D" id="1.10.10.10">
    <property type="entry name" value="Winged helix-like DNA-binding domain superfamily/Winged helix DNA-binding domain"/>
    <property type="match status" value="1"/>
</dbReference>
<feature type="domain" description="S-layer protein C-terminal" evidence="1">
    <location>
        <begin position="120"/>
        <end position="150"/>
    </location>
</feature>
<dbReference type="AlphaFoldDB" id="A0A0R2DWG4"/>
<reference evidence="2 3" key="1">
    <citation type="journal article" date="2015" name="Genome Announc.">
        <title>Expanding the biotechnology potential of lactobacilli through comparative genomics of 213 strains and associated genera.</title>
        <authorList>
            <person name="Sun Z."/>
            <person name="Harris H.M."/>
            <person name="McCann A."/>
            <person name="Guo C."/>
            <person name="Argimon S."/>
            <person name="Zhang W."/>
            <person name="Yang X."/>
            <person name="Jeffery I.B."/>
            <person name="Cooney J.C."/>
            <person name="Kagawa T.F."/>
            <person name="Liu W."/>
            <person name="Song Y."/>
            <person name="Salvetti E."/>
            <person name="Wrobel A."/>
            <person name="Rasinkangas P."/>
            <person name="Parkhill J."/>
            <person name="Rea M.C."/>
            <person name="O'Sullivan O."/>
            <person name="Ritari J."/>
            <person name="Douillard F.P."/>
            <person name="Paul Ross R."/>
            <person name="Yang R."/>
            <person name="Briner A.E."/>
            <person name="Felis G.E."/>
            <person name="de Vos W.M."/>
            <person name="Barrangou R."/>
            <person name="Klaenhammer T.R."/>
            <person name="Caufield P.W."/>
            <person name="Cui Y."/>
            <person name="Zhang H."/>
            <person name="O'Toole P.W."/>
        </authorList>
    </citation>
    <scope>NUCLEOTIDE SEQUENCE [LARGE SCALE GENOMIC DNA]</scope>
    <source>
        <strain evidence="2 3">DSM 23037</strain>
    </source>
</reference>
<dbReference type="InterPro" id="IPR024968">
    <property type="entry name" value="SlpA_C_lactobacillus"/>
</dbReference>
<dbReference type="Proteomes" id="UP000051378">
    <property type="component" value="Unassembled WGS sequence"/>
</dbReference>
<dbReference type="RefSeq" id="WP_056974390.1">
    <property type="nucleotide sequence ID" value="NZ_AYZL01000010.1"/>
</dbReference>
<organism evidence="2 3">
    <name type="scientific">Holzapfeliella floricola DSM 23037 = JCM 16512</name>
    <dbReference type="NCBI Taxonomy" id="1423744"/>
    <lineage>
        <taxon>Bacteria</taxon>
        <taxon>Bacillati</taxon>
        <taxon>Bacillota</taxon>
        <taxon>Bacilli</taxon>
        <taxon>Lactobacillales</taxon>
        <taxon>Lactobacillaceae</taxon>
        <taxon>Holzapfeliella</taxon>
    </lineage>
</organism>
<comment type="caution">
    <text evidence="2">The sequence shown here is derived from an EMBL/GenBank/DDBJ whole genome shotgun (WGS) entry which is preliminary data.</text>
</comment>
<evidence type="ECO:0000313" key="2">
    <source>
        <dbReference type="EMBL" id="KRN04532.1"/>
    </source>
</evidence>
<proteinExistence type="predicted"/>